<accession>A0A3B0VQU7</accession>
<sequence length="222" mass="23981">MIVAERKPLAEILEMVKDCKKILVLACRGCVTVCSAGGEREAEILASLVRLGLKKNGCRAEVIEGSLVRQCDKEYIDAIDEWQGRYDAILSTACGVGVNFIANLRPTDNVYPALNTTFFGGSAEQGVWSEQCAGCGNCVLHLTGGLCPVARCAKSLMNGPCGGSVDGRCEINPSVDCVWQMIYDRMGRLDRQQELTVAAPIRDWSTAGHGGPRKRIRGDLTV</sequence>
<protein>
    <submittedName>
        <fullName evidence="2">5,10-methylenetetrahydrofolate reductase, small subunit</fullName>
        <ecNumber evidence="2">1.5.1.20</ecNumber>
    </submittedName>
</protein>
<dbReference type="PANTHER" id="PTHR38755">
    <property type="entry name" value="5,10-METHYLENETETRAHYDROFOLATE REDUCTASE"/>
    <property type="match status" value="1"/>
</dbReference>
<dbReference type="Pfam" id="PF12225">
    <property type="entry name" value="DUF5981"/>
    <property type="match status" value="1"/>
</dbReference>
<keyword evidence="2" id="KW-0560">Oxidoreductase</keyword>
<evidence type="ECO:0000259" key="1">
    <source>
        <dbReference type="Pfam" id="PF12225"/>
    </source>
</evidence>
<dbReference type="EC" id="1.5.1.20" evidence="2"/>
<dbReference type="PANTHER" id="PTHR38755:SF1">
    <property type="entry name" value="METHYLENE-TETRAHYDROFOLATE REDUCTASE C-TERMINAL DOMAIN-CONTAINING PROTEIN"/>
    <property type="match status" value="1"/>
</dbReference>
<dbReference type="EMBL" id="UOEY01000123">
    <property type="protein sequence ID" value="VAW41422.1"/>
    <property type="molecule type" value="Genomic_DNA"/>
</dbReference>
<organism evidence="2">
    <name type="scientific">hydrothermal vent metagenome</name>
    <dbReference type="NCBI Taxonomy" id="652676"/>
    <lineage>
        <taxon>unclassified sequences</taxon>
        <taxon>metagenomes</taxon>
        <taxon>ecological metagenomes</taxon>
    </lineage>
</organism>
<feature type="domain" description="Methylene-tetrahydrofolate reductase C-terminal-like" evidence="1">
    <location>
        <begin position="111"/>
        <end position="205"/>
    </location>
</feature>
<proteinExistence type="predicted"/>
<gene>
    <name evidence="2" type="ORF">MNBD_DELTA04-266</name>
</gene>
<dbReference type="GO" id="GO:0004489">
    <property type="term" value="F:methylenetetrahydrofolate reductase [NAD(P)H] activity"/>
    <property type="evidence" value="ECO:0007669"/>
    <property type="project" value="UniProtKB-EC"/>
</dbReference>
<reference evidence="2" key="1">
    <citation type="submission" date="2018-06" db="EMBL/GenBank/DDBJ databases">
        <authorList>
            <person name="Zhirakovskaya E."/>
        </authorList>
    </citation>
    <scope>NUCLEOTIDE SEQUENCE</scope>
</reference>
<name>A0A3B0VQU7_9ZZZZ</name>
<evidence type="ECO:0000313" key="2">
    <source>
        <dbReference type="EMBL" id="VAW41422.1"/>
    </source>
</evidence>
<dbReference type="AlphaFoldDB" id="A0A3B0VQU7"/>
<dbReference type="InterPro" id="IPR022026">
    <property type="entry name" value="DUF5981"/>
</dbReference>